<comment type="similarity">
    <text evidence="9">Belongs to the BCD1 family.</text>
</comment>
<dbReference type="EMBL" id="CM017886">
    <property type="protein sequence ID" value="KAG1369839.1"/>
    <property type="molecule type" value="Genomic_DNA"/>
</dbReference>
<comment type="function">
    <text evidence="8">Required for box C/D snoRNAs accumulation involved in snoRNA processing, snoRNA transport to the nucleolus and ribosome biogenesis.</text>
</comment>
<dbReference type="GO" id="GO:0005634">
    <property type="term" value="C:nucleus"/>
    <property type="evidence" value="ECO:0007669"/>
    <property type="project" value="TreeGrafter"/>
</dbReference>
<keyword evidence="6" id="KW-0862">Zinc</keyword>
<feature type="region of interest" description="Disordered" evidence="14">
    <location>
        <begin position="264"/>
        <end position="287"/>
    </location>
</feature>
<evidence type="ECO:0000256" key="7">
    <source>
        <dbReference type="ARBA" id="ARBA00022843"/>
    </source>
</evidence>
<keyword evidence="17" id="KW-1185">Reference proteome</keyword>
<evidence type="ECO:0000256" key="12">
    <source>
        <dbReference type="ARBA" id="ARBA00077531"/>
    </source>
</evidence>
<evidence type="ECO:0000313" key="17">
    <source>
        <dbReference type="Proteomes" id="UP000797356"/>
    </source>
</evidence>
<evidence type="ECO:0000256" key="9">
    <source>
        <dbReference type="ARBA" id="ARBA00049654"/>
    </source>
</evidence>
<evidence type="ECO:0000256" key="8">
    <source>
        <dbReference type="ARBA" id="ARBA00049598"/>
    </source>
</evidence>
<dbReference type="PANTHER" id="PTHR13483:SF3">
    <property type="entry name" value="BOX C_D SNORNA PROTEIN 1"/>
    <property type="match status" value="1"/>
</dbReference>
<dbReference type="FunFam" id="3.30.60.190:FF:000001">
    <property type="entry name" value="box C/D snoRNA protein 1"/>
    <property type="match status" value="1"/>
</dbReference>
<proteinExistence type="inferred from homology"/>
<feature type="region of interest" description="Disordered" evidence="14">
    <location>
        <begin position="401"/>
        <end position="439"/>
    </location>
</feature>
<dbReference type="GO" id="GO:0070761">
    <property type="term" value="C:pre-snoRNP complex"/>
    <property type="evidence" value="ECO:0007669"/>
    <property type="project" value="TreeGrafter"/>
</dbReference>
<dbReference type="Pfam" id="PF25790">
    <property type="entry name" value="BCD1"/>
    <property type="match status" value="1"/>
</dbReference>
<keyword evidence="1" id="KW-1017">Isopeptide bond</keyword>
<dbReference type="Gene3D" id="3.30.60.190">
    <property type="match status" value="1"/>
</dbReference>
<accession>A0A8K0IWL8</accession>
<dbReference type="GO" id="GO:0008270">
    <property type="term" value="F:zinc ion binding"/>
    <property type="evidence" value="ECO:0007669"/>
    <property type="project" value="UniProtKB-UniRule"/>
</dbReference>
<dbReference type="Proteomes" id="UP000797356">
    <property type="component" value="Chromosome 15"/>
</dbReference>
<sequence>MAEPEALPNANPKPKKPTLCEECGSNPWKYRCPRCSLLTCSLPCVKSHKQRNSCTGKRNRTEFVHLSQFDDDRLISDYNFLEETKRVAESGRRMLAEFREGFRFNKMPVRLRLLRNAVYRRRNRLLILPPGMSKREKNQSRYDQRKNCIYWTLEWRFHSTDIILIDHSICENVSLSSVVEKHLAPSPWNNQLRPFCNERLDDLKFFLRKNAKGATSPFRQLNIKDPIGLQLRDSVIVEYPVIYVFLPSHCYNFEVEKDMRSSCKNEEPLDSAGRNQSTKGTLFREEEIEEGEMLSDTKVVDLMDHKILEPCNNTRIPKNVTITEKGVIRPSKRMSGAVAEYLKPISSSKCGANVEESVGHSSSGAKLKNFPEEEIFDFQQEVKDAFSDLIGEINPDDFLCLDSGYGEEDESEERKNLLGFGGEPFTEEALEEGEIPTPN</sequence>
<protein>
    <recommendedName>
        <fullName evidence="11">Box C/D snoRNA protein 1</fullName>
    </recommendedName>
    <alternativeName>
        <fullName evidence="12">Zinc finger HIT domain-containing protein 6</fullName>
    </alternativeName>
</protein>
<evidence type="ECO:0000256" key="14">
    <source>
        <dbReference type="SAM" id="MobiDB-lite"/>
    </source>
</evidence>
<evidence type="ECO:0000259" key="15">
    <source>
        <dbReference type="PROSITE" id="PS51083"/>
    </source>
</evidence>
<name>A0A8K0IWL8_COCNU</name>
<keyword evidence="3" id="KW-0597">Phosphoprotein</keyword>
<dbReference type="OrthoDB" id="272357at2759"/>
<comment type="caution">
    <text evidence="16">The sequence shown here is derived from an EMBL/GenBank/DDBJ whole genome shotgun (WGS) entry which is preliminary data.</text>
</comment>
<comment type="subunit">
    <text evidence="10">Interacts with FBL, SNU13, NOP58, NUFIP1, RUVBL1, RUVBL2 and TAF9. Interacts (via HIT-type zinc finger) with the RUVBL1/RUVBL2 complex in the presence of ADP.</text>
</comment>
<evidence type="ECO:0000313" key="16">
    <source>
        <dbReference type="EMBL" id="KAG1369839.1"/>
    </source>
</evidence>
<dbReference type="GO" id="GO:0048254">
    <property type="term" value="P:snoRNA localization"/>
    <property type="evidence" value="ECO:0007669"/>
    <property type="project" value="TreeGrafter"/>
</dbReference>
<dbReference type="Pfam" id="PF04438">
    <property type="entry name" value="zf-HIT"/>
    <property type="match status" value="1"/>
</dbReference>
<evidence type="ECO:0000256" key="13">
    <source>
        <dbReference type="PROSITE-ProRule" id="PRU00453"/>
    </source>
</evidence>
<evidence type="ECO:0000256" key="4">
    <source>
        <dbReference type="ARBA" id="ARBA00022723"/>
    </source>
</evidence>
<evidence type="ECO:0000256" key="10">
    <source>
        <dbReference type="ARBA" id="ARBA00061949"/>
    </source>
</evidence>
<dbReference type="AlphaFoldDB" id="A0A8K0IWL8"/>
<dbReference type="CDD" id="cd23023">
    <property type="entry name" value="zf-HIT_BCD1"/>
    <property type="match status" value="1"/>
</dbReference>
<dbReference type="InterPro" id="IPR051639">
    <property type="entry name" value="BCD1"/>
</dbReference>
<gene>
    <name evidence="16" type="ORF">COCNU_15G002050</name>
</gene>
<evidence type="ECO:0000256" key="11">
    <source>
        <dbReference type="ARBA" id="ARBA00068630"/>
    </source>
</evidence>
<keyword evidence="7" id="KW-0832">Ubl conjugation</keyword>
<dbReference type="InterPro" id="IPR057721">
    <property type="entry name" value="BCD1_alpha/beta"/>
</dbReference>
<keyword evidence="4" id="KW-0479">Metal-binding</keyword>
<reference evidence="16" key="1">
    <citation type="journal article" date="2017" name="Gigascience">
        <title>The genome draft of coconut (Cocos nucifera).</title>
        <authorList>
            <person name="Xiao Y."/>
            <person name="Xu P."/>
            <person name="Fan H."/>
            <person name="Baudouin L."/>
            <person name="Xia W."/>
            <person name="Bocs S."/>
            <person name="Xu J."/>
            <person name="Li Q."/>
            <person name="Guo A."/>
            <person name="Zhou L."/>
            <person name="Li J."/>
            <person name="Wu Y."/>
            <person name="Ma Z."/>
            <person name="Armero A."/>
            <person name="Issali A.E."/>
            <person name="Liu N."/>
            <person name="Peng M."/>
            <person name="Yang Y."/>
        </authorList>
    </citation>
    <scope>NUCLEOTIDE SEQUENCE</scope>
    <source>
        <tissue evidence="16">Spear leaf of Hainan Tall coconut</tissue>
    </source>
</reference>
<dbReference type="InterPro" id="IPR007529">
    <property type="entry name" value="Znf_HIT"/>
</dbReference>
<evidence type="ECO:0000256" key="3">
    <source>
        <dbReference type="ARBA" id="ARBA00022553"/>
    </source>
</evidence>
<dbReference type="PANTHER" id="PTHR13483">
    <property type="entry name" value="BOX C_D SNORNA PROTEIN 1-RELATED"/>
    <property type="match status" value="1"/>
</dbReference>
<evidence type="ECO:0000256" key="5">
    <source>
        <dbReference type="ARBA" id="ARBA00022771"/>
    </source>
</evidence>
<dbReference type="GO" id="GO:0000492">
    <property type="term" value="P:box C/D snoRNP assembly"/>
    <property type="evidence" value="ECO:0007669"/>
    <property type="project" value="TreeGrafter"/>
</dbReference>
<organism evidence="16 17">
    <name type="scientific">Cocos nucifera</name>
    <name type="common">Coconut palm</name>
    <dbReference type="NCBI Taxonomy" id="13894"/>
    <lineage>
        <taxon>Eukaryota</taxon>
        <taxon>Viridiplantae</taxon>
        <taxon>Streptophyta</taxon>
        <taxon>Embryophyta</taxon>
        <taxon>Tracheophyta</taxon>
        <taxon>Spermatophyta</taxon>
        <taxon>Magnoliopsida</taxon>
        <taxon>Liliopsida</taxon>
        <taxon>Arecaceae</taxon>
        <taxon>Arecoideae</taxon>
        <taxon>Cocoseae</taxon>
        <taxon>Attaleinae</taxon>
        <taxon>Cocos</taxon>
    </lineage>
</organism>
<feature type="compositionally biased region" description="Acidic residues" evidence="14">
    <location>
        <begin position="425"/>
        <end position="439"/>
    </location>
</feature>
<dbReference type="PROSITE" id="PS51083">
    <property type="entry name" value="ZF_HIT"/>
    <property type="match status" value="1"/>
</dbReference>
<evidence type="ECO:0000256" key="2">
    <source>
        <dbReference type="ARBA" id="ARBA00022517"/>
    </source>
</evidence>
<dbReference type="SUPFAM" id="SSF144232">
    <property type="entry name" value="HIT/MYND zinc finger-like"/>
    <property type="match status" value="1"/>
</dbReference>
<evidence type="ECO:0000256" key="1">
    <source>
        <dbReference type="ARBA" id="ARBA00022499"/>
    </source>
</evidence>
<evidence type="ECO:0000256" key="6">
    <source>
        <dbReference type="ARBA" id="ARBA00022833"/>
    </source>
</evidence>
<feature type="domain" description="HIT-type" evidence="15">
    <location>
        <begin position="20"/>
        <end position="54"/>
    </location>
</feature>
<reference evidence="16" key="2">
    <citation type="submission" date="2019-07" db="EMBL/GenBank/DDBJ databases">
        <authorList>
            <person name="Yang Y."/>
            <person name="Bocs S."/>
            <person name="Baudouin L."/>
        </authorList>
    </citation>
    <scope>NUCLEOTIDE SEQUENCE</scope>
    <source>
        <tissue evidence="16">Spear leaf of Hainan Tall coconut</tissue>
    </source>
</reference>
<dbReference type="GO" id="GO:0000463">
    <property type="term" value="P:maturation of LSU-rRNA from tricistronic rRNA transcript (SSU-rRNA, 5.8S rRNA, LSU-rRNA)"/>
    <property type="evidence" value="ECO:0007669"/>
    <property type="project" value="TreeGrafter"/>
</dbReference>
<keyword evidence="5 13" id="KW-0863">Zinc-finger</keyword>
<keyword evidence="2" id="KW-0690">Ribosome biogenesis</keyword>